<dbReference type="OrthoDB" id="9803913at2"/>
<dbReference type="AlphaFoldDB" id="A0A443Z246"/>
<evidence type="ECO:0000259" key="3">
    <source>
        <dbReference type="PROSITE" id="PS50164"/>
    </source>
</evidence>
<dbReference type="EMBL" id="SAYW01000001">
    <property type="protein sequence ID" value="RWU10607.1"/>
    <property type="molecule type" value="Genomic_DNA"/>
</dbReference>
<dbReference type="Pfam" id="PF01541">
    <property type="entry name" value="GIY-YIG"/>
    <property type="match status" value="1"/>
</dbReference>
<dbReference type="GO" id="GO:0003677">
    <property type="term" value="F:DNA binding"/>
    <property type="evidence" value="ECO:0007669"/>
    <property type="project" value="InterPro"/>
</dbReference>
<organism evidence="4 5">
    <name type="scientific">Pedobacter chitinilyticus</name>
    <dbReference type="NCBI Taxonomy" id="2233776"/>
    <lineage>
        <taxon>Bacteria</taxon>
        <taxon>Pseudomonadati</taxon>
        <taxon>Bacteroidota</taxon>
        <taxon>Sphingobacteriia</taxon>
        <taxon>Sphingobacteriales</taxon>
        <taxon>Sphingobacteriaceae</taxon>
        <taxon>Pedobacter</taxon>
    </lineage>
</organism>
<dbReference type="PROSITE" id="PS50164">
    <property type="entry name" value="GIY_YIG"/>
    <property type="match status" value="1"/>
</dbReference>
<protein>
    <submittedName>
        <fullName evidence="4">DNA polymerase III subunit epsilon</fullName>
    </submittedName>
</protein>
<dbReference type="GO" id="GO:0045004">
    <property type="term" value="P:DNA replication proofreading"/>
    <property type="evidence" value="ECO:0007669"/>
    <property type="project" value="TreeGrafter"/>
</dbReference>
<name>A0A443Z246_9SPHI</name>
<dbReference type="InterPro" id="IPR047296">
    <property type="entry name" value="GIY-YIG_UvrC_Cho"/>
</dbReference>
<dbReference type="InterPro" id="IPR000305">
    <property type="entry name" value="GIY-YIG_endonuc"/>
</dbReference>
<feature type="domain" description="GIY-YIG" evidence="3">
    <location>
        <begin position="210"/>
        <end position="288"/>
    </location>
</feature>
<sequence>MPKGSKSQTSLNYPVYAIVDIETTGGSVSSSRITEIAIICHDGKDVTQRWSSLVNPETDIPLHITALTGISNEMVAEAPTFETLAPQIFEWLKDKVFVAHNVNFDYSFVKAQLANCGFAWDVPKLCTVRLSRKLLPGFSSYSLGKLCDNIGIGITDRHRALGDAVATAQLFSILLAKDEEQLISGMLRRASPEQRLPAHVPLADFQALPQGPGVYYFHNQEGKVIYVGKAINLKKRVASHFVGHNESARRQHFLKEIYGISFERCGSELMALLLECTEIQRLWPIYNSALKSSEPKFGLYHYVAVNGYAHLAVGRLPKQLKCAKVFNREIDGLNFLASQSKLFNIDQRFCRYGRGAAFKTNQPLPDLEIHNEAIAQLLASIDEEQLSFILLDNGREPQEQSCVWIEKGEFYGMGYLAEDQPLQDAIAIKECLTRVKGNHYMLQLVMTYAQRYPQNIKMINE</sequence>
<comment type="subunit">
    <text evidence="2">DNA polymerase III contains a core (composed of alpha, epsilon and theta chains) that associates with a tau subunit. This core dimerizes to form the POLIII' complex. PolIII' associates with the gamma complex (composed of gamma, delta, delta', psi and chi chains) and with the beta chain to form the complete DNA polymerase III complex.</text>
</comment>
<dbReference type="InterPro" id="IPR006054">
    <property type="entry name" value="DnaQ"/>
</dbReference>
<dbReference type="SMART" id="SM00465">
    <property type="entry name" value="GIYc"/>
    <property type="match status" value="1"/>
</dbReference>
<dbReference type="Gene3D" id="3.30.420.10">
    <property type="entry name" value="Ribonuclease H-like superfamily/Ribonuclease H"/>
    <property type="match status" value="1"/>
</dbReference>
<keyword evidence="5" id="KW-1185">Reference proteome</keyword>
<dbReference type="SMART" id="SM00479">
    <property type="entry name" value="EXOIII"/>
    <property type="match status" value="1"/>
</dbReference>
<dbReference type="CDD" id="cd06127">
    <property type="entry name" value="DEDDh"/>
    <property type="match status" value="1"/>
</dbReference>
<dbReference type="PANTHER" id="PTHR30231:SF41">
    <property type="entry name" value="DNA POLYMERASE III SUBUNIT EPSILON"/>
    <property type="match status" value="1"/>
</dbReference>
<dbReference type="GO" id="GO:0005829">
    <property type="term" value="C:cytosol"/>
    <property type="evidence" value="ECO:0007669"/>
    <property type="project" value="TreeGrafter"/>
</dbReference>
<evidence type="ECO:0000313" key="4">
    <source>
        <dbReference type="EMBL" id="RWU10607.1"/>
    </source>
</evidence>
<evidence type="ECO:0000313" key="5">
    <source>
        <dbReference type="Proteomes" id="UP000284120"/>
    </source>
</evidence>
<comment type="caution">
    <text evidence="4">The sequence shown here is derived from an EMBL/GenBank/DDBJ whole genome shotgun (WGS) entry which is preliminary data.</text>
</comment>
<gene>
    <name evidence="4" type="ORF">DPV69_04515</name>
</gene>
<dbReference type="Gene3D" id="3.40.1440.10">
    <property type="entry name" value="GIY-YIG endonuclease"/>
    <property type="match status" value="1"/>
</dbReference>
<dbReference type="Proteomes" id="UP000284120">
    <property type="component" value="Unassembled WGS sequence"/>
</dbReference>
<dbReference type="GO" id="GO:0008408">
    <property type="term" value="F:3'-5' exonuclease activity"/>
    <property type="evidence" value="ECO:0007669"/>
    <property type="project" value="TreeGrafter"/>
</dbReference>
<dbReference type="Pfam" id="PF00929">
    <property type="entry name" value="RNase_T"/>
    <property type="match status" value="1"/>
</dbReference>
<proteinExistence type="predicted"/>
<dbReference type="NCBIfam" id="TIGR00573">
    <property type="entry name" value="dnaq"/>
    <property type="match status" value="1"/>
</dbReference>
<dbReference type="RefSeq" id="WP_113646094.1">
    <property type="nucleotide sequence ID" value="NZ_QMHN01000001.1"/>
</dbReference>
<accession>A0A443Z246</accession>
<dbReference type="GO" id="GO:0003887">
    <property type="term" value="F:DNA-directed DNA polymerase activity"/>
    <property type="evidence" value="ECO:0007669"/>
    <property type="project" value="InterPro"/>
</dbReference>
<dbReference type="InterPro" id="IPR036397">
    <property type="entry name" value="RNaseH_sf"/>
</dbReference>
<dbReference type="SUPFAM" id="SSF53098">
    <property type="entry name" value="Ribonuclease H-like"/>
    <property type="match status" value="1"/>
</dbReference>
<dbReference type="GO" id="GO:0006289">
    <property type="term" value="P:nucleotide-excision repair"/>
    <property type="evidence" value="ECO:0007669"/>
    <property type="project" value="InterPro"/>
</dbReference>
<comment type="function">
    <text evidence="1">DNA polymerase III is a complex, multichain enzyme responsible for most of the replicative synthesis in bacteria. The epsilon subunit contain the editing function and is a proofreading 3'-5' exonuclease.</text>
</comment>
<dbReference type="FunFam" id="3.30.420.10:FF:000045">
    <property type="entry name" value="3'-5' exonuclease DinG"/>
    <property type="match status" value="1"/>
</dbReference>
<dbReference type="InterPro" id="IPR012337">
    <property type="entry name" value="RNaseH-like_sf"/>
</dbReference>
<dbReference type="InterPro" id="IPR013520">
    <property type="entry name" value="Ribonucl_H"/>
</dbReference>
<dbReference type="CDD" id="cd10434">
    <property type="entry name" value="GIY-YIG_UvrC_Cho"/>
    <property type="match status" value="1"/>
</dbReference>
<evidence type="ECO:0000256" key="1">
    <source>
        <dbReference type="ARBA" id="ARBA00025483"/>
    </source>
</evidence>
<reference evidence="4 5" key="1">
    <citation type="submission" date="2018-06" db="EMBL/GenBank/DDBJ databases">
        <title>Pedobacter endophyticus sp. nov., an endophytic bacterium isolated from a leaf of Triticum aestivum.</title>
        <authorList>
            <person name="Zhang L."/>
        </authorList>
    </citation>
    <scope>NUCLEOTIDE SEQUENCE [LARGE SCALE GENOMIC DNA]</scope>
    <source>
        <strain evidence="4 5">CM134L-2</strain>
    </source>
</reference>
<dbReference type="InterPro" id="IPR035901">
    <property type="entry name" value="GIY-YIG_endonuc_sf"/>
</dbReference>
<dbReference type="SUPFAM" id="SSF82771">
    <property type="entry name" value="GIY-YIG endonuclease"/>
    <property type="match status" value="1"/>
</dbReference>
<dbReference type="PANTHER" id="PTHR30231">
    <property type="entry name" value="DNA POLYMERASE III SUBUNIT EPSILON"/>
    <property type="match status" value="1"/>
</dbReference>
<evidence type="ECO:0000256" key="2">
    <source>
        <dbReference type="ARBA" id="ARBA00026073"/>
    </source>
</evidence>